<organism evidence="1 2">
    <name type="scientific">Dioscorea zingiberensis</name>
    <dbReference type="NCBI Taxonomy" id="325984"/>
    <lineage>
        <taxon>Eukaryota</taxon>
        <taxon>Viridiplantae</taxon>
        <taxon>Streptophyta</taxon>
        <taxon>Embryophyta</taxon>
        <taxon>Tracheophyta</taxon>
        <taxon>Spermatophyta</taxon>
        <taxon>Magnoliopsida</taxon>
        <taxon>Liliopsida</taxon>
        <taxon>Dioscoreales</taxon>
        <taxon>Dioscoreaceae</taxon>
        <taxon>Dioscorea</taxon>
    </lineage>
</organism>
<sequence length="390" mass="45188">MASAFLEDDDFDEYNPHPYQGGYNIVLTYGPPLPPSSATCYPIDGVVSALPPPVSTPTTPVHSADGDGAAAVPDLPRQVDPGYAWYDYPSFGSFGFYGHGCRDDAEENSLWRPLRRAADYLFGYSQGFGERRIGVDSYGIPIYANKKHGYEQALSLQAQPAINHKLEFHEWPVAHGEENEESAEFENRENEGSFYAYENHQYEQHIHVSLGEPAPPSWSWNAVYHKNYEELERENESHSYGNPIYAYERHQYEQPLSVEIEPVEHSWIETFDHHEVYEEQESSDSNWYSSSYGEWGNERHASESSYYNNEITSYVEQPECGELEPYQPTWSRFQGYFQDYKYEVPHESYKNDDPREIVAQFFSPFQNYQDSFEIGNSPWAVKRLYYARRS</sequence>
<comment type="caution">
    <text evidence="1">The sequence shown here is derived from an EMBL/GenBank/DDBJ whole genome shotgun (WGS) entry which is preliminary data.</text>
</comment>
<dbReference type="PANTHER" id="PTHR33971:SF4">
    <property type="entry name" value="OS07G0682700 PROTEIN"/>
    <property type="match status" value="1"/>
</dbReference>
<protein>
    <submittedName>
        <fullName evidence="1">Uncharacterized protein</fullName>
    </submittedName>
</protein>
<gene>
    <name evidence="1" type="ORF">J5N97_013613</name>
</gene>
<accession>A0A9D5HIZ8</accession>
<dbReference type="PANTHER" id="PTHR33971">
    <property type="entry name" value="OS06G0232000 PROTEIN"/>
    <property type="match status" value="1"/>
</dbReference>
<evidence type="ECO:0000313" key="1">
    <source>
        <dbReference type="EMBL" id="KAJ0978139.1"/>
    </source>
</evidence>
<dbReference type="GO" id="GO:0070300">
    <property type="term" value="F:phosphatidic acid binding"/>
    <property type="evidence" value="ECO:0007669"/>
    <property type="project" value="InterPro"/>
</dbReference>
<reference evidence="1" key="2">
    <citation type="journal article" date="2022" name="Hortic Res">
        <title>The genome of Dioscorea zingiberensis sheds light on the biosynthesis, origin and evolution of the medicinally important diosgenin saponins.</title>
        <authorList>
            <person name="Li Y."/>
            <person name="Tan C."/>
            <person name="Li Z."/>
            <person name="Guo J."/>
            <person name="Li S."/>
            <person name="Chen X."/>
            <person name="Wang C."/>
            <person name="Dai X."/>
            <person name="Yang H."/>
            <person name="Song W."/>
            <person name="Hou L."/>
            <person name="Xu J."/>
            <person name="Tong Z."/>
            <person name="Xu A."/>
            <person name="Yuan X."/>
            <person name="Wang W."/>
            <person name="Yang Q."/>
            <person name="Chen L."/>
            <person name="Sun Z."/>
            <person name="Wang K."/>
            <person name="Pan B."/>
            <person name="Chen J."/>
            <person name="Bao Y."/>
            <person name="Liu F."/>
            <person name="Qi X."/>
            <person name="Gang D.R."/>
            <person name="Wen J."/>
            <person name="Li J."/>
        </authorList>
    </citation>
    <scope>NUCLEOTIDE SEQUENCE</scope>
    <source>
        <strain evidence="1">Dzin_1.0</strain>
    </source>
</reference>
<dbReference type="EMBL" id="JAGGNH010000003">
    <property type="protein sequence ID" value="KAJ0978139.1"/>
    <property type="molecule type" value="Genomic_DNA"/>
</dbReference>
<keyword evidence="2" id="KW-1185">Reference proteome</keyword>
<dbReference type="Proteomes" id="UP001085076">
    <property type="component" value="Miscellaneous, Linkage group lg03"/>
</dbReference>
<evidence type="ECO:0000313" key="2">
    <source>
        <dbReference type="Proteomes" id="UP001085076"/>
    </source>
</evidence>
<reference evidence="1" key="1">
    <citation type="submission" date="2021-03" db="EMBL/GenBank/DDBJ databases">
        <authorList>
            <person name="Li Z."/>
            <person name="Yang C."/>
        </authorList>
    </citation>
    <scope>NUCLEOTIDE SEQUENCE</scope>
    <source>
        <strain evidence="1">Dzin_1.0</strain>
        <tissue evidence="1">Leaf</tissue>
    </source>
</reference>
<dbReference type="OrthoDB" id="768992at2759"/>
<dbReference type="InterPro" id="IPR038943">
    <property type="entry name" value="PLDrp1-like"/>
</dbReference>
<proteinExistence type="predicted"/>
<dbReference type="AlphaFoldDB" id="A0A9D5HIZ8"/>
<name>A0A9D5HIZ8_9LILI</name>